<accession>A0AAJ0JMD4</accession>
<evidence type="ECO:0000313" key="3">
    <source>
        <dbReference type="EMBL" id="KKB24440.1"/>
    </source>
</evidence>
<reference evidence="3 4" key="1">
    <citation type="submission" date="2015-03" db="EMBL/GenBank/DDBJ databases">
        <title>Draft Genome Sequence of S. carnosus subsp. utilis LTH 7013, Isolated from South Tirolean Ham.</title>
        <authorList>
            <person name="Mueller A."/>
            <person name="Huptas C."/>
            <person name="Wenning M."/>
            <person name="Weiss A."/>
            <person name="Schmidt H."/>
        </authorList>
    </citation>
    <scope>NUCLEOTIDE SEQUENCE [LARGE SCALE GENOMIC DNA]</scope>
    <source>
        <strain evidence="3 4">LTH7013</strain>
    </source>
</reference>
<dbReference type="InterPro" id="IPR001387">
    <property type="entry name" value="Cro/C1-type_HTH"/>
</dbReference>
<dbReference type="EMBL" id="LAIU01000010">
    <property type="protein sequence ID" value="KKB24440.1"/>
    <property type="molecule type" value="Genomic_DNA"/>
</dbReference>
<comment type="caution">
    <text evidence="3">The sequence shown here is derived from an EMBL/GenBank/DDBJ whole genome shotgun (WGS) entry which is preliminary data.</text>
</comment>
<dbReference type="InterPro" id="IPR010982">
    <property type="entry name" value="Lambda_DNA-bd_dom_sf"/>
</dbReference>
<dbReference type="RefSeq" id="WP_046100569.1">
    <property type="nucleotide sequence ID" value="NZ_BKAP01000011.1"/>
</dbReference>
<dbReference type="AlphaFoldDB" id="A0AAJ0JMD4"/>
<evidence type="ECO:0000256" key="1">
    <source>
        <dbReference type="ARBA" id="ARBA00023125"/>
    </source>
</evidence>
<name>A0AAJ0JMD4_STACA</name>
<dbReference type="CDD" id="cd00093">
    <property type="entry name" value="HTH_XRE"/>
    <property type="match status" value="1"/>
</dbReference>
<feature type="domain" description="HTH cro/C1-type" evidence="2">
    <location>
        <begin position="10"/>
        <end position="64"/>
    </location>
</feature>
<dbReference type="GO" id="GO:0003677">
    <property type="term" value="F:DNA binding"/>
    <property type="evidence" value="ECO:0007669"/>
    <property type="project" value="UniProtKB-KW"/>
</dbReference>
<sequence>MMDTRTVLTLKEWRSRKKYTQPELAKKIGISPSTYNIWENNPDVIKPKDAFKIAKSLEVSIDEIIFLKDESYFKYVLVDGNRIN</sequence>
<dbReference type="Gene3D" id="1.10.260.40">
    <property type="entry name" value="lambda repressor-like DNA-binding domains"/>
    <property type="match status" value="1"/>
</dbReference>
<keyword evidence="1" id="KW-0238">DNA-binding</keyword>
<dbReference type="Proteomes" id="UP000033530">
    <property type="component" value="Unassembled WGS sequence"/>
</dbReference>
<gene>
    <name evidence="3" type="ORF">VV61_12000</name>
</gene>
<protein>
    <submittedName>
        <fullName evidence="3">Transcriptional regulator</fullName>
    </submittedName>
</protein>
<dbReference type="PROSITE" id="PS50943">
    <property type="entry name" value="HTH_CROC1"/>
    <property type="match status" value="1"/>
</dbReference>
<evidence type="ECO:0000313" key="4">
    <source>
        <dbReference type="Proteomes" id="UP000033530"/>
    </source>
</evidence>
<dbReference type="Pfam" id="PF01381">
    <property type="entry name" value="HTH_3"/>
    <property type="match status" value="1"/>
</dbReference>
<proteinExistence type="predicted"/>
<dbReference type="SUPFAM" id="SSF47413">
    <property type="entry name" value="lambda repressor-like DNA-binding domains"/>
    <property type="match status" value="1"/>
</dbReference>
<dbReference type="PANTHER" id="PTHR46558">
    <property type="entry name" value="TRACRIPTIONAL REGULATORY PROTEIN-RELATED-RELATED"/>
    <property type="match status" value="1"/>
</dbReference>
<evidence type="ECO:0000259" key="2">
    <source>
        <dbReference type="PROSITE" id="PS50943"/>
    </source>
</evidence>
<dbReference type="PANTHER" id="PTHR46558:SF4">
    <property type="entry name" value="DNA-BIDING PHAGE PROTEIN"/>
    <property type="match status" value="1"/>
</dbReference>
<dbReference type="SMART" id="SM00530">
    <property type="entry name" value="HTH_XRE"/>
    <property type="match status" value="1"/>
</dbReference>
<organism evidence="3 4">
    <name type="scientific">Staphylococcus carnosus</name>
    <dbReference type="NCBI Taxonomy" id="1281"/>
    <lineage>
        <taxon>Bacteria</taxon>
        <taxon>Bacillati</taxon>
        <taxon>Bacillota</taxon>
        <taxon>Bacilli</taxon>
        <taxon>Bacillales</taxon>
        <taxon>Staphylococcaceae</taxon>
        <taxon>Staphylococcus</taxon>
    </lineage>
</organism>